<organism evidence="1 2">
    <name type="scientific">Musa troglodytarum</name>
    <name type="common">fe'i banana</name>
    <dbReference type="NCBI Taxonomy" id="320322"/>
    <lineage>
        <taxon>Eukaryota</taxon>
        <taxon>Viridiplantae</taxon>
        <taxon>Streptophyta</taxon>
        <taxon>Embryophyta</taxon>
        <taxon>Tracheophyta</taxon>
        <taxon>Spermatophyta</taxon>
        <taxon>Magnoliopsida</taxon>
        <taxon>Liliopsida</taxon>
        <taxon>Zingiberales</taxon>
        <taxon>Musaceae</taxon>
        <taxon>Musa</taxon>
    </lineage>
</organism>
<evidence type="ECO:0000313" key="1">
    <source>
        <dbReference type="EMBL" id="URE37513.1"/>
    </source>
</evidence>
<reference evidence="1" key="1">
    <citation type="submission" date="2022-05" db="EMBL/GenBank/DDBJ databases">
        <title>The Musa troglodytarum L. genome provides insights into the mechanism of non-climacteric behaviour and enrichment of carotenoids.</title>
        <authorList>
            <person name="Wang J."/>
        </authorList>
    </citation>
    <scope>NUCLEOTIDE SEQUENCE</scope>
    <source>
        <tissue evidence="1">Leaf</tissue>
    </source>
</reference>
<protein>
    <submittedName>
        <fullName evidence="1">NAC domain-containing protein 21</fullName>
    </submittedName>
</protein>
<dbReference type="OrthoDB" id="744205at2759"/>
<keyword evidence="2" id="KW-1185">Reference proteome</keyword>
<dbReference type="EMBL" id="CP097510">
    <property type="protein sequence ID" value="URE37513.1"/>
    <property type="molecule type" value="Genomic_DNA"/>
</dbReference>
<dbReference type="AlphaFoldDB" id="A0A9E7HUV5"/>
<name>A0A9E7HUV5_9LILI</name>
<evidence type="ECO:0000313" key="2">
    <source>
        <dbReference type="Proteomes" id="UP001055439"/>
    </source>
</evidence>
<accession>A0A9E7HUV5</accession>
<sequence length="112" mass="12436">MGMAARLLLQVRIRGRRSPVGSSNSLQVADGRFDRDLVRILLLMWLPIREAALETTLQLISSQLTWTWTLFFVFQVDTAPGTALRFLEMPSLMPETVGSMLSSVCASPILIG</sequence>
<proteinExistence type="predicted"/>
<gene>
    <name evidence="1" type="ORF">MUK42_03187</name>
</gene>
<dbReference type="Proteomes" id="UP001055439">
    <property type="component" value="Chromosome 8"/>
</dbReference>